<dbReference type="RefSeq" id="WP_150875557.1">
    <property type="nucleotide sequence ID" value="NZ_VTWS01000001.1"/>
</dbReference>
<keyword evidence="1" id="KW-0812">Transmembrane</keyword>
<protein>
    <submittedName>
        <fullName evidence="2">Uncharacterized protein</fullName>
    </submittedName>
</protein>
<evidence type="ECO:0000313" key="2">
    <source>
        <dbReference type="EMBL" id="KAA9357414.1"/>
    </source>
</evidence>
<comment type="caution">
    <text evidence="2">The sequence shown here is derived from an EMBL/GenBank/DDBJ whole genome shotgun (WGS) entry which is preliminary data.</text>
</comment>
<reference evidence="2 3" key="1">
    <citation type="submission" date="2019-09" db="EMBL/GenBank/DDBJ databases">
        <title>Genome Sequence of Larkinella sp MA1.</title>
        <authorList>
            <person name="Srinivasan S."/>
        </authorList>
    </citation>
    <scope>NUCLEOTIDE SEQUENCE [LARGE SCALE GENOMIC DNA]</scope>
    <source>
        <strain evidence="2 3">MA1</strain>
    </source>
</reference>
<name>A0A5N1JMH7_9BACT</name>
<organism evidence="2 3">
    <name type="scientific">Larkinella humicola</name>
    <dbReference type="NCBI Taxonomy" id="2607654"/>
    <lineage>
        <taxon>Bacteria</taxon>
        <taxon>Pseudomonadati</taxon>
        <taxon>Bacteroidota</taxon>
        <taxon>Cytophagia</taxon>
        <taxon>Cytophagales</taxon>
        <taxon>Spirosomataceae</taxon>
        <taxon>Larkinella</taxon>
    </lineage>
</organism>
<proteinExistence type="predicted"/>
<accession>A0A5N1JMH7</accession>
<evidence type="ECO:0000313" key="3">
    <source>
        <dbReference type="Proteomes" id="UP000326344"/>
    </source>
</evidence>
<dbReference type="Proteomes" id="UP000326344">
    <property type="component" value="Unassembled WGS sequence"/>
</dbReference>
<feature type="transmembrane region" description="Helical" evidence="1">
    <location>
        <begin position="12"/>
        <end position="31"/>
    </location>
</feature>
<keyword evidence="3" id="KW-1185">Reference proteome</keyword>
<keyword evidence="1" id="KW-1133">Transmembrane helix</keyword>
<dbReference type="AlphaFoldDB" id="A0A5N1JMH7"/>
<evidence type="ECO:0000256" key="1">
    <source>
        <dbReference type="SAM" id="Phobius"/>
    </source>
</evidence>
<sequence>MTQSLRELLLRRLNQAFWLFLLMSLAGWGAWRFSRLATPANEPMPTNRIDQEFQQLHLQSITSLDSSVNQLRLAVMSGESETVLLALTEQLRQQAQEVALLSSSRETVLAPHSSVIQPLLLDQCQQFRQLLHRKASVRLLSQHLAEFQSQVRHLQYRVAGNDHP</sequence>
<gene>
    <name evidence="2" type="ORF">F0P93_06675</name>
</gene>
<dbReference type="EMBL" id="VTWS01000001">
    <property type="protein sequence ID" value="KAA9357414.1"/>
    <property type="molecule type" value="Genomic_DNA"/>
</dbReference>
<keyword evidence="1" id="KW-0472">Membrane</keyword>